<evidence type="ECO:0000256" key="3">
    <source>
        <dbReference type="PROSITE-ProRule" id="PRU00023"/>
    </source>
</evidence>
<dbReference type="Gene3D" id="1.25.40.20">
    <property type="entry name" value="Ankyrin repeat-containing domain"/>
    <property type="match status" value="2"/>
</dbReference>
<evidence type="ECO:0000313" key="5">
    <source>
        <dbReference type="Proteomes" id="UP000249260"/>
    </source>
</evidence>
<keyword evidence="5" id="KW-1185">Reference proteome</keyword>
<protein>
    <submittedName>
        <fullName evidence="4">Ankyrin repeat domain-containing protein</fullName>
    </submittedName>
</protein>
<dbReference type="Proteomes" id="UP000249260">
    <property type="component" value="Unassembled WGS sequence"/>
</dbReference>
<evidence type="ECO:0000256" key="1">
    <source>
        <dbReference type="ARBA" id="ARBA00022737"/>
    </source>
</evidence>
<keyword evidence="1" id="KW-0677">Repeat</keyword>
<dbReference type="EMBL" id="QLUW01000006">
    <property type="protein sequence ID" value="RAP73583.1"/>
    <property type="molecule type" value="Genomic_DNA"/>
</dbReference>
<dbReference type="Pfam" id="PF12796">
    <property type="entry name" value="Ank_2"/>
    <property type="match status" value="1"/>
</dbReference>
<dbReference type="RefSeq" id="WP_112885166.1">
    <property type="nucleotide sequence ID" value="NZ_QLUW01000006.1"/>
</dbReference>
<dbReference type="InterPro" id="IPR036770">
    <property type="entry name" value="Ankyrin_rpt-contain_sf"/>
</dbReference>
<evidence type="ECO:0000256" key="2">
    <source>
        <dbReference type="ARBA" id="ARBA00023043"/>
    </source>
</evidence>
<dbReference type="InterPro" id="IPR002110">
    <property type="entry name" value="Ankyrin_rpt"/>
</dbReference>
<feature type="repeat" description="ANK" evidence="3">
    <location>
        <begin position="38"/>
        <end position="70"/>
    </location>
</feature>
<reference evidence="4 5" key="1">
    <citation type="submission" date="2018-06" db="EMBL/GenBank/DDBJ databases">
        <title>Paenibacillus montanisoli sp. nov., isolated from mountain area soil.</title>
        <authorList>
            <person name="Wu M."/>
        </authorList>
    </citation>
    <scope>NUCLEOTIDE SEQUENCE [LARGE SCALE GENOMIC DNA]</scope>
    <source>
        <strain evidence="4 5">RA17</strain>
    </source>
</reference>
<accession>A0A328TVQ4</accession>
<dbReference type="PANTHER" id="PTHR24171">
    <property type="entry name" value="ANKYRIN REPEAT DOMAIN-CONTAINING PROTEIN 39-RELATED"/>
    <property type="match status" value="1"/>
</dbReference>
<proteinExistence type="predicted"/>
<dbReference type="GO" id="GO:0085020">
    <property type="term" value="P:protein K6-linked ubiquitination"/>
    <property type="evidence" value="ECO:0007669"/>
    <property type="project" value="TreeGrafter"/>
</dbReference>
<organism evidence="4 5">
    <name type="scientific">Paenibacillus montanisoli</name>
    <dbReference type="NCBI Taxonomy" id="2081970"/>
    <lineage>
        <taxon>Bacteria</taxon>
        <taxon>Bacillati</taxon>
        <taxon>Bacillota</taxon>
        <taxon>Bacilli</taxon>
        <taxon>Bacillales</taxon>
        <taxon>Paenibacillaceae</taxon>
        <taxon>Paenibacillus</taxon>
    </lineage>
</organism>
<dbReference type="PROSITE" id="PS50297">
    <property type="entry name" value="ANK_REP_REGION"/>
    <property type="match status" value="2"/>
</dbReference>
<dbReference type="Pfam" id="PF00023">
    <property type="entry name" value="Ank"/>
    <property type="match status" value="1"/>
</dbReference>
<dbReference type="PANTHER" id="PTHR24171:SF11">
    <property type="entry name" value="26S PROTEASOME NON-ATPASE REGULATORY SUBUNIT 10"/>
    <property type="match status" value="1"/>
</dbReference>
<dbReference type="PROSITE" id="PS50088">
    <property type="entry name" value="ANK_REPEAT"/>
    <property type="match status" value="2"/>
</dbReference>
<feature type="repeat" description="ANK" evidence="3">
    <location>
        <begin position="111"/>
        <end position="144"/>
    </location>
</feature>
<comment type="caution">
    <text evidence="4">The sequence shown here is derived from an EMBL/GenBank/DDBJ whole genome shotgun (WGS) entry which is preliminary data.</text>
</comment>
<name>A0A328TVQ4_9BACL</name>
<dbReference type="AlphaFoldDB" id="A0A328TVQ4"/>
<gene>
    <name evidence="4" type="ORF">DL346_25215</name>
</gene>
<sequence length="172" mass="17884">MENTLIDEVFQAAQTGDAAKLNEMLAAHPQLANTENGQGLTPLGYAAHFGKAAAVHTLLDRGAAVNAVSHSKVPFIPSNTALHAAIAGERSLEVIKLLLAHQAQTTIADSNGHTALHVAAFHEDSADIIRLLLAHGADVHACRAGGDTALSLAVKQGNTKVAELLRFHGAVD</sequence>
<evidence type="ECO:0000313" key="4">
    <source>
        <dbReference type="EMBL" id="RAP73583.1"/>
    </source>
</evidence>
<keyword evidence="2 3" id="KW-0040">ANK repeat</keyword>
<dbReference type="SMART" id="SM00248">
    <property type="entry name" value="ANK"/>
    <property type="match status" value="4"/>
</dbReference>
<dbReference type="SUPFAM" id="SSF48403">
    <property type="entry name" value="Ankyrin repeat"/>
    <property type="match status" value="1"/>
</dbReference>
<dbReference type="PRINTS" id="PR01415">
    <property type="entry name" value="ANKYRIN"/>
</dbReference>
<dbReference type="GO" id="GO:0004842">
    <property type="term" value="F:ubiquitin-protein transferase activity"/>
    <property type="evidence" value="ECO:0007669"/>
    <property type="project" value="TreeGrafter"/>
</dbReference>
<dbReference type="OrthoDB" id="5622506at2"/>